<dbReference type="GO" id="GO:0004559">
    <property type="term" value="F:alpha-mannosidase activity"/>
    <property type="evidence" value="ECO:0007669"/>
    <property type="project" value="InterPro"/>
</dbReference>
<evidence type="ECO:0000256" key="3">
    <source>
        <dbReference type="ARBA" id="ARBA00022801"/>
    </source>
</evidence>
<dbReference type="InterPro" id="IPR037094">
    <property type="entry name" value="Glyco_hydro_38_cen_sf"/>
</dbReference>
<dbReference type="GO" id="GO:0030246">
    <property type="term" value="F:carbohydrate binding"/>
    <property type="evidence" value="ECO:0007669"/>
    <property type="project" value="InterPro"/>
</dbReference>
<accession>A0AAU9UVR0</accession>
<dbReference type="SMART" id="SM00872">
    <property type="entry name" value="Alpha-mann_mid"/>
    <property type="match status" value="1"/>
</dbReference>
<name>A0AAU9UVR0_EUPED</name>
<evidence type="ECO:0000256" key="6">
    <source>
        <dbReference type="RuleBase" id="RU361199"/>
    </source>
</evidence>
<proteinExistence type="inferred from homology"/>
<dbReference type="EC" id="3.2.1.-" evidence="6"/>
<dbReference type="InterPro" id="IPR000602">
    <property type="entry name" value="Glyco_hydro_38_N"/>
</dbReference>
<comment type="cofactor">
    <cofactor evidence="6">
        <name>Zn(2+)</name>
        <dbReference type="ChEBI" id="CHEBI:29105"/>
    </cofactor>
    <text evidence="6">Binds 1 zinc ion per subunit.</text>
</comment>
<dbReference type="InterPro" id="IPR011013">
    <property type="entry name" value="Gal_mutarotase_sf_dom"/>
</dbReference>
<dbReference type="SUPFAM" id="SSF88713">
    <property type="entry name" value="Glycoside hydrolase/deacetylase"/>
    <property type="match status" value="1"/>
</dbReference>
<dbReference type="InterPro" id="IPR050843">
    <property type="entry name" value="Glycosyl_Hydrlase_38"/>
</dbReference>
<dbReference type="Gene3D" id="3.20.110.10">
    <property type="entry name" value="Glycoside hydrolase 38, N terminal domain"/>
    <property type="match status" value="1"/>
</dbReference>
<sequence length="1268" mass="146230">MVQTPFSTSNADFRLSNKSRNIPQQFMFPGYTQVKSVIHKMQRPKISTIVSSIDTGRSKSMFSRMNISKNDNIRPYELRMARDAIANVIRQNEDNFIFGDTESVSLSDVNDTDMKVPYAIPTSNFFTSLDESKQHDASPHNKNSISIPENSVQDTNNNIFVNSIFVSNKNIALNNTYDINLNNTQLPKLSKSSYEVDLEKADFLIEEAPAAIEASFYNTTEMVPYICTALHEAKADIDAQEKYSHLDIEPAWMVKKQFWNEIYESRYESLMRSQKWPPLKVILIPRSQIYTIWKRSFESLHNDTVRRIISNIVKKLQFYPNLTFSWNEVSHLSQWWKGARQKTRAAVRRLIKEGRLEITSGTWVETDESVSHLFGIIHQLIEGHQWLQHHLNYSPDVAWLTSSVTHSPTMAYLLSASGITNLVVTNLHYSWQQFLTEYQNTDFIWVQNWDLDKSTHTDLNEVLKKIGNERYPKHSVVTHYLQFNSEGFQACGPQGEICATEFNFANINNNLDISIFNVKERSERLLEQYSKTGTTSPHNVVIAPLGDFFSYEVQTEFDFQYNNYEKIAEFVNNNRDIYKAIIEFGTAKDYFDAILSSQTSFPTLKGDFLNFADISDGSPAYWAGFFTSRPQFKILLRRLQSTLRSTEILFSFAVNYGTFKTYNASELFELLLNAREVVARLQDRNVVSGTLTSRAMRYVHTQILNTVKDCWRIQEVSASLLSSKEGQNKIYLEKYVYKDGEFISSFKSITPGDQIYIFNSLNQERTEVVELLTKHPNIRIVDHNKKEVTIQINPIWKYNYENKIKISKQFFKIIFVVTVPPLTFELFKVKKTYDSTHSASTLYCKVCHFDGILNFSFDIRPIKEGDIQIENYRHRLIFDEYSGFLKTVVEKLTNTEKVVYLDFGAFRSSHKNSGMFLFNTNYTKPLEDILFPFTLDSKSKSIIIISGTITTEVISIYGALLQHSVKIFNLINSPLSEAIKFETKLDYEISPKNRDLEIFISIQTDIANGNPPELTIDNNGFQYTPRTINVSNRIESNMYPMTNMVFIQDHKNRLTVVTDHAQGVTALQEGQITVMLDRRILFDDSRGSGEGLADSTATYHTHYILLENLIEPINRYEDILSRNGLRLPSLSAIYLANTLNYLLDVFFIAVREVNLCHFAFRPLIKKSFPCDVTMINFRVILNEGAPTKYCPNTVLLVLHRQSFTCLIHHTFLRCNGEASLRLDKMFYNIGAVFQTNLVGTNEGVPVTILNQENFSPMEITTLRIYFRN</sequence>
<evidence type="ECO:0000256" key="1">
    <source>
        <dbReference type="ARBA" id="ARBA00009792"/>
    </source>
</evidence>
<comment type="similarity">
    <text evidence="1 6">Belongs to the glycosyl hydrolase 38 family.</text>
</comment>
<evidence type="ECO:0000313" key="9">
    <source>
        <dbReference type="Proteomes" id="UP001153954"/>
    </source>
</evidence>
<dbReference type="Pfam" id="PF01074">
    <property type="entry name" value="Glyco_hydro_38N"/>
    <property type="match status" value="1"/>
</dbReference>
<protein>
    <recommendedName>
        <fullName evidence="6">Alpha-mannosidase</fullName>
        <ecNumber evidence="6">3.2.1.-</ecNumber>
    </recommendedName>
</protein>
<keyword evidence="9" id="KW-1185">Reference proteome</keyword>
<dbReference type="SUPFAM" id="SSF74650">
    <property type="entry name" value="Galactose mutarotase-like"/>
    <property type="match status" value="1"/>
</dbReference>
<evidence type="ECO:0000256" key="4">
    <source>
        <dbReference type="ARBA" id="ARBA00022833"/>
    </source>
</evidence>
<organism evidence="8 9">
    <name type="scientific">Euphydryas editha</name>
    <name type="common">Edith's checkerspot</name>
    <dbReference type="NCBI Taxonomy" id="104508"/>
    <lineage>
        <taxon>Eukaryota</taxon>
        <taxon>Metazoa</taxon>
        <taxon>Ecdysozoa</taxon>
        <taxon>Arthropoda</taxon>
        <taxon>Hexapoda</taxon>
        <taxon>Insecta</taxon>
        <taxon>Pterygota</taxon>
        <taxon>Neoptera</taxon>
        <taxon>Endopterygota</taxon>
        <taxon>Lepidoptera</taxon>
        <taxon>Glossata</taxon>
        <taxon>Ditrysia</taxon>
        <taxon>Papilionoidea</taxon>
        <taxon>Nymphalidae</taxon>
        <taxon>Nymphalinae</taxon>
        <taxon>Euphydryas</taxon>
    </lineage>
</organism>
<dbReference type="SUPFAM" id="SSF88688">
    <property type="entry name" value="Families 57/38 glycoside transferase middle domain"/>
    <property type="match status" value="1"/>
</dbReference>
<evidence type="ECO:0000259" key="7">
    <source>
        <dbReference type="SMART" id="SM00872"/>
    </source>
</evidence>
<dbReference type="Pfam" id="PF07748">
    <property type="entry name" value="Glyco_hydro_38C"/>
    <property type="match status" value="1"/>
</dbReference>
<evidence type="ECO:0000313" key="8">
    <source>
        <dbReference type="EMBL" id="CAH2103091.1"/>
    </source>
</evidence>
<dbReference type="GO" id="GO:0000139">
    <property type="term" value="C:Golgi membrane"/>
    <property type="evidence" value="ECO:0007669"/>
    <property type="project" value="TreeGrafter"/>
</dbReference>
<dbReference type="InterPro" id="IPR011330">
    <property type="entry name" value="Glyco_hydro/deAcase_b/a-brl"/>
</dbReference>
<dbReference type="InterPro" id="IPR011682">
    <property type="entry name" value="Glyco_hydro_38_C"/>
</dbReference>
<dbReference type="InterPro" id="IPR028995">
    <property type="entry name" value="Glyco_hydro_57/38_cen_sf"/>
</dbReference>
<dbReference type="Proteomes" id="UP001153954">
    <property type="component" value="Unassembled WGS sequence"/>
</dbReference>
<dbReference type="EMBL" id="CAKOGL010000026">
    <property type="protein sequence ID" value="CAH2103091.1"/>
    <property type="molecule type" value="Genomic_DNA"/>
</dbReference>
<comment type="caution">
    <text evidence="8">The sequence shown here is derived from an EMBL/GenBank/DDBJ whole genome shotgun (WGS) entry which is preliminary data.</text>
</comment>
<keyword evidence="5 6" id="KW-0326">Glycosidase</keyword>
<dbReference type="Pfam" id="PF09261">
    <property type="entry name" value="Alpha-mann_mid"/>
    <property type="match status" value="1"/>
</dbReference>
<dbReference type="GO" id="GO:0046872">
    <property type="term" value="F:metal ion binding"/>
    <property type="evidence" value="ECO:0007669"/>
    <property type="project" value="UniProtKB-KW"/>
</dbReference>
<keyword evidence="2 6" id="KW-0479">Metal-binding</keyword>
<feature type="domain" description="Glycoside hydrolase family 38 central" evidence="7">
    <location>
        <begin position="620"/>
        <end position="703"/>
    </location>
</feature>
<dbReference type="InterPro" id="IPR027291">
    <property type="entry name" value="Glyco_hydro_38_N_sf"/>
</dbReference>
<dbReference type="PANTHER" id="PTHR11607:SF70">
    <property type="entry name" value="ALPHA-MANNOSIDASE"/>
    <property type="match status" value="1"/>
</dbReference>
<dbReference type="Gene3D" id="1.20.1270.50">
    <property type="entry name" value="Glycoside hydrolase family 38, central domain"/>
    <property type="match status" value="1"/>
</dbReference>
<gene>
    <name evidence="8" type="ORF">EEDITHA_LOCUS17643</name>
</gene>
<dbReference type="InterPro" id="IPR015341">
    <property type="entry name" value="Glyco_hydro_38_cen"/>
</dbReference>
<dbReference type="AlphaFoldDB" id="A0AAU9UVR0"/>
<dbReference type="GO" id="GO:0006013">
    <property type="term" value="P:mannose metabolic process"/>
    <property type="evidence" value="ECO:0007669"/>
    <property type="project" value="InterPro"/>
</dbReference>
<evidence type="ECO:0000256" key="2">
    <source>
        <dbReference type="ARBA" id="ARBA00022723"/>
    </source>
</evidence>
<dbReference type="InterPro" id="IPR013780">
    <property type="entry name" value="Glyco_hydro_b"/>
</dbReference>
<dbReference type="Gene3D" id="2.70.98.30">
    <property type="entry name" value="Golgi alpha-mannosidase II, domain 4"/>
    <property type="match status" value="1"/>
</dbReference>
<dbReference type="Gene3D" id="2.60.40.1180">
    <property type="entry name" value="Golgi alpha-mannosidase II"/>
    <property type="match status" value="1"/>
</dbReference>
<evidence type="ECO:0000256" key="5">
    <source>
        <dbReference type="ARBA" id="ARBA00023295"/>
    </source>
</evidence>
<dbReference type="PANTHER" id="PTHR11607">
    <property type="entry name" value="ALPHA-MANNOSIDASE"/>
    <property type="match status" value="1"/>
</dbReference>
<reference evidence="8" key="1">
    <citation type="submission" date="2022-03" db="EMBL/GenBank/DDBJ databases">
        <authorList>
            <person name="Tunstrom K."/>
        </authorList>
    </citation>
    <scope>NUCLEOTIDE SEQUENCE</scope>
</reference>
<keyword evidence="4 6" id="KW-0862">Zinc</keyword>
<dbReference type="GO" id="GO:0006491">
    <property type="term" value="P:N-glycan processing"/>
    <property type="evidence" value="ECO:0007669"/>
    <property type="project" value="TreeGrafter"/>
</dbReference>
<keyword evidence="3 6" id="KW-0378">Hydrolase</keyword>